<dbReference type="PANTHER" id="PTHR43722:SF1">
    <property type="entry name" value="PROLINE IMINOPEPTIDASE"/>
    <property type="match status" value="1"/>
</dbReference>
<sequence length="316" mass="35577">MRTLYPPIEPLVNHSLPVGDGHVMHVEECGRLTGRPVLFLHGGPGAGCSPMHRRFFDPDRYRIILPDQRGAGRSTPHAGLEANTTAHLIADMERLRETLEIDRWLVFGGSWGSTLALAYAQAHPERVTGLVLRGVFLCRRQDIRWFYQDGASHVFPDHWQDYLEPIPAEERDDLVTAYHRRLNGEDQIAQYHAARAWSVWEGRCATLRPEAEVVDYFADAHHALSIARIENHYFMNDAFLDAPLLEGMDRIADIPGHIVHGRYDMVCPIDQAFALHERWPSAGFEVIEDAGHAASEAGIVDALVRATDRFADEGHA</sequence>
<dbReference type="AlphaFoldDB" id="A0A6I6D1P4"/>
<dbReference type="KEGG" id="ghl:GM160_01365"/>
<feature type="active site" evidence="12">
    <location>
        <position position="264"/>
    </location>
</feature>
<evidence type="ECO:0000256" key="11">
    <source>
        <dbReference type="PIRNR" id="PIRNR006431"/>
    </source>
</evidence>
<dbReference type="RefSeq" id="WP_156227567.1">
    <property type="nucleotide sequence ID" value="NZ_CP046415.1"/>
</dbReference>
<evidence type="ECO:0000313" key="16">
    <source>
        <dbReference type="Proteomes" id="UP000427716"/>
    </source>
</evidence>
<dbReference type="PANTHER" id="PTHR43722">
    <property type="entry name" value="PROLINE IMINOPEPTIDASE"/>
    <property type="match status" value="1"/>
</dbReference>
<evidence type="ECO:0000256" key="1">
    <source>
        <dbReference type="ARBA" id="ARBA00001585"/>
    </source>
</evidence>
<dbReference type="GO" id="GO:0006508">
    <property type="term" value="P:proteolysis"/>
    <property type="evidence" value="ECO:0007669"/>
    <property type="project" value="UniProtKB-KW"/>
</dbReference>
<dbReference type="InterPro" id="IPR005944">
    <property type="entry name" value="Pro_iminopeptidase"/>
</dbReference>
<dbReference type="GO" id="GO:0004177">
    <property type="term" value="F:aminopeptidase activity"/>
    <property type="evidence" value="ECO:0007669"/>
    <property type="project" value="UniProtKB-UniRule"/>
</dbReference>
<evidence type="ECO:0000259" key="14">
    <source>
        <dbReference type="Pfam" id="PF00561"/>
    </source>
</evidence>
<dbReference type="PIRSF" id="PIRSF006431">
    <property type="entry name" value="Pept_S33"/>
    <property type="match status" value="1"/>
</dbReference>
<keyword evidence="6 11" id="KW-0031">Aminopeptidase</keyword>
<organism evidence="15 16">
    <name type="scientific">Guyparkeria halophila</name>
    <dbReference type="NCBI Taxonomy" id="47960"/>
    <lineage>
        <taxon>Bacteria</taxon>
        <taxon>Pseudomonadati</taxon>
        <taxon>Pseudomonadota</taxon>
        <taxon>Gammaproteobacteria</taxon>
        <taxon>Chromatiales</taxon>
        <taxon>Thioalkalibacteraceae</taxon>
        <taxon>Guyparkeria</taxon>
    </lineage>
</organism>
<evidence type="ECO:0000256" key="9">
    <source>
        <dbReference type="ARBA" id="ARBA00022801"/>
    </source>
</evidence>
<comment type="catalytic activity">
    <reaction evidence="1 11 13">
        <text>Release of N-terminal proline from a peptide.</text>
        <dbReference type="EC" id="3.4.11.5"/>
    </reaction>
</comment>
<protein>
    <recommendedName>
        <fullName evidence="5 11">Proline iminopeptidase</fullName>
        <shortName evidence="11">PIP</shortName>
        <ecNumber evidence="4 11">3.4.11.5</ecNumber>
    </recommendedName>
    <alternativeName>
        <fullName evidence="10 11">Prolyl aminopeptidase</fullName>
    </alternativeName>
</protein>
<evidence type="ECO:0000313" key="15">
    <source>
        <dbReference type="EMBL" id="QGT77644.1"/>
    </source>
</evidence>
<feature type="active site" description="Nucleophile" evidence="12">
    <location>
        <position position="110"/>
    </location>
</feature>
<evidence type="ECO:0000256" key="5">
    <source>
        <dbReference type="ARBA" id="ARBA00021843"/>
    </source>
</evidence>
<dbReference type="NCBIfam" id="TIGR01249">
    <property type="entry name" value="pro_imino_pep_1"/>
    <property type="match status" value="1"/>
</dbReference>
<keyword evidence="7 11" id="KW-0963">Cytoplasm</keyword>
<dbReference type="EC" id="3.4.11.5" evidence="4 11"/>
<comment type="subcellular location">
    <subcellularLocation>
        <location evidence="2 11">Cytoplasm</location>
    </subcellularLocation>
</comment>
<keyword evidence="9 11" id="KW-0378">Hydrolase</keyword>
<dbReference type="InterPro" id="IPR002410">
    <property type="entry name" value="Peptidase_S33"/>
</dbReference>
<evidence type="ECO:0000256" key="7">
    <source>
        <dbReference type="ARBA" id="ARBA00022490"/>
    </source>
</evidence>
<dbReference type="SUPFAM" id="SSF53474">
    <property type="entry name" value="alpha/beta-Hydrolases"/>
    <property type="match status" value="1"/>
</dbReference>
<evidence type="ECO:0000256" key="8">
    <source>
        <dbReference type="ARBA" id="ARBA00022670"/>
    </source>
</evidence>
<dbReference type="PRINTS" id="PR00111">
    <property type="entry name" value="ABHYDROLASE"/>
</dbReference>
<evidence type="ECO:0000256" key="13">
    <source>
        <dbReference type="RuleBase" id="RU003421"/>
    </source>
</evidence>
<dbReference type="GO" id="GO:0005737">
    <property type="term" value="C:cytoplasm"/>
    <property type="evidence" value="ECO:0007669"/>
    <property type="project" value="UniProtKB-SubCell"/>
</dbReference>
<dbReference type="Pfam" id="PF00561">
    <property type="entry name" value="Abhydrolase_1"/>
    <property type="match status" value="1"/>
</dbReference>
<evidence type="ECO:0000256" key="10">
    <source>
        <dbReference type="ARBA" id="ARBA00029605"/>
    </source>
</evidence>
<dbReference type="InterPro" id="IPR029058">
    <property type="entry name" value="AB_hydrolase_fold"/>
</dbReference>
<accession>A0A6I6D1P4</accession>
<comment type="similarity">
    <text evidence="3 11 13">Belongs to the peptidase S33 family.</text>
</comment>
<dbReference type="Gene3D" id="3.40.50.1820">
    <property type="entry name" value="alpha/beta hydrolase"/>
    <property type="match status" value="1"/>
</dbReference>
<evidence type="ECO:0000256" key="3">
    <source>
        <dbReference type="ARBA" id="ARBA00010088"/>
    </source>
</evidence>
<evidence type="ECO:0000256" key="2">
    <source>
        <dbReference type="ARBA" id="ARBA00004496"/>
    </source>
</evidence>
<feature type="active site" description="Proton donor" evidence="12">
    <location>
        <position position="292"/>
    </location>
</feature>
<evidence type="ECO:0000256" key="12">
    <source>
        <dbReference type="PIRSR" id="PIRSR006431-1"/>
    </source>
</evidence>
<gene>
    <name evidence="15" type="primary">pip</name>
    <name evidence="15" type="ORF">GM160_01365</name>
</gene>
<dbReference type="Proteomes" id="UP000427716">
    <property type="component" value="Chromosome"/>
</dbReference>
<feature type="domain" description="AB hydrolase-1" evidence="14">
    <location>
        <begin position="36"/>
        <end position="295"/>
    </location>
</feature>
<keyword evidence="8 11" id="KW-0645">Protease</keyword>
<dbReference type="EMBL" id="CP046415">
    <property type="protein sequence ID" value="QGT77644.1"/>
    <property type="molecule type" value="Genomic_DNA"/>
</dbReference>
<keyword evidence="16" id="KW-1185">Reference proteome</keyword>
<name>A0A6I6D1P4_9GAMM</name>
<reference evidence="15 16" key="1">
    <citation type="submission" date="2019-11" db="EMBL/GenBank/DDBJ databases">
        <authorList>
            <person name="Zhang J."/>
            <person name="Sun C."/>
        </authorList>
    </citation>
    <scope>NUCLEOTIDE SEQUENCE [LARGE SCALE GENOMIC DNA]</scope>
    <source>
        <strain evidence="16">sp2</strain>
    </source>
</reference>
<dbReference type="PRINTS" id="PR00793">
    <property type="entry name" value="PROAMNOPTASE"/>
</dbReference>
<evidence type="ECO:0000256" key="4">
    <source>
        <dbReference type="ARBA" id="ARBA00012568"/>
    </source>
</evidence>
<evidence type="ECO:0000256" key="6">
    <source>
        <dbReference type="ARBA" id="ARBA00022438"/>
    </source>
</evidence>
<proteinExistence type="inferred from homology"/>
<dbReference type="InterPro" id="IPR000073">
    <property type="entry name" value="AB_hydrolase_1"/>
</dbReference>